<proteinExistence type="inferred from homology"/>
<feature type="domain" description="RDRP core" evidence="2">
    <location>
        <begin position="2"/>
        <end position="243"/>
    </location>
</feature>
<dbReference type="PANTHER" id="PTHR23079:SF1">
    <property type="entry name" value="RNA-DEPENDENT RNA POLYMERASE 1"/>
    <property type="match status" value="1"/>
</dbReference>
<dbReference type="EMBL" id="JAVXUP010000739">
    <property type="protein sequence ID" value="KAK3021860.1"/>
    <property type="molecule type" value="Genomic_DNA"/>
</dbReference>
<comment type="caution">
    <text evidence="3">The sequence shown here is derived from an EMBL/GenBank/DDBJ whole genome shotgun (WGS) entry which is preliminary data.</text>
</comment>
<keyword evidence="1" id="KW-0548">Nucleotidyltransferase</keyword>
<comment type="catalytic activity">
    <reaction evidence="1">
        <text>RNA(n) + a ribonucleoside 5'-triphosphate = RNA(n+1) + diphosphate</text>
        <dbReference type="Rhea" id="RHEA:21248"/>
        <dbReference type="Rhea" id="RHEA-COMP:14527"/>
        <dbReference type="Rhea" id="RHEA-COMP:17342"/>
        <dbReference type="ChEBI" id="CHEBI:33019"/>
        <dbReference type="ChEBI" id="CHEBI:61557"/>
        <dbReference type="ChEBI" id="CHEBI:140395"/>
        <dbReference type="EC" id="2.7.7.48"/>
    </reaction>
</comment>
<sequence>MMLQTFHASKLLDLRNKTRIFVPSGRSMMGCLDETRTLEYGQVFVQFSLAKTSVMLSLGRWLLLKTPACTQVTFVSYVPLMCQLCTIWWTALFSHKKGERSRLLRGSDWDGDNYFVCWDSNLIPPQQVQPMDYTPAPTFDLDHEVTNEEVEEYFSFSNYIVNDSLGITANAHTVFANREPNKAMSGPCLELAKLFSVAVDFPKAGIRALLPSHLRVTEYPDFMEKPDKITESQGAIGKLFREVKTLHRAPIMSSLSQRKWQESRSILTWKSMIFKTT</sequence>
<evidence type="ECO:0000259" key="2">
    <source>
        <dbReference type="Pfam" id="PF05183"/>
    </source>
</evidence>
<keyword evidence="1" id="KW-0943">RNA-mediated gene silencing</keyword>
<dbReference type="EC" id="2.7.7.48" evidence="1"/>
<dbReference type="AlphaFoldDB" id="A0AA88WGA4"/>
<keyword evidence="4" id="KW-1185">Reference proteome</keyword>
<dbReference type="InterPro" id="IPR007855">
    <property type="entry name" value="RDRP"/>
</dbReference>
<reference evidence="3" key="1">
    <citation type="submission" date="2022-12" db="EMBL/GenBank/DDBJ databases">
        <title>Draft genome assemblies for two species of Escallonia (Escalloniales).</title>
        <authorList>
            <person name="Chanderbali A."/>
            <person name="Dervinis C."/>
            <person name="Anghel I."/>
            <person name="Soltis D."/>
            <person name="Soltis P."/>
            <person name="Zapata F."/>
        </authorList>
    </citation>
    <scope>NUCLEOTIDE SEQUENCE</scope>
    <source>
        <strain evidence="3">UCBG64.0493</strain>
        <tissue evidence="3">Leaf</tissue>
    </source>
</reference>
<keyword evidence="1" id="KW-0808">Transferase</keyword>
<keyword evidence="1" id="KW-0696">RNA-directed RNA polymerase</keyword>
<dbReference type="GO" id="GO:0003723">
    <property type="term" value="F:RNA binding"/>
    <property type="evidence" value="ECO:0007669"/>
    <property type="project" value="UniProtKB-KW"/>
</dbReference>
<organism evidence="3 4">
    <name type="scientific">Escallonia herrerae</name>
    <dbReference type="NCBI Taxonomy" id="1293975"/>
    <lineage>
        <taxon>Eukaryota</taxon>
        <taxon>Viridiplantae</taxon>
        <taxon>Streptophyta</taxon>
        <taxon>Embryophyta</taxon>
        <taxon>Tracheophyta</taxon>
        <taxon>Spermatophyta</taxon>
        <taxon>Magnoliopsida</taxon>
        <taxon>eudicotyledons</taxon>
        <taxon>Gunneridae</taxon>
        <taxon>Pentapetalae</taxon>
        <taxon>asterids</taxon>
        <taxon>campanulids</taxon>
        <taxon>Escalloniales</taxon>
        <taxon>Escalloniaceae</taxon>
        <taxon>Escallonia</taxon>
    </lineage>
</organism>
<protein>
    <recommendedName>
        <fullName evidence="1">RNA-dependent RNA polymerase</fullName>
        <ecNumber evidence="1">2.7.7.48</ecNumber>
    </recommendedName>
</protein>
<dbReference type="Proteomes" id="UP001188597">
    <property type="component" value="Unassembled WGS sequence"/>
</dbReference>
<dbReference type="Pfam" id="PF05183">
    <property type="entry name" value="RdRP"/>
    <property type="match status" value="1"/>
</dbReference>
<evidence type="ECO:0000313" key="4">
    <source>
        <dbReference type="Proteomes" id="UP001188597"/>
    </source>
</evidence>
<dbReference type="PANTHER" id="PTHR23079">
    <property type="entry name" value="RNA-DEPENDENT RNA POLYMERASE"/>
    <property type="match status" value="1"/>
</dbReference>
<comment type="similarity">
    <text evidence="1">Belongs to the RdRP family.</text>
</comment>
<dbReference type="GO" id="GO:0030422">
    <property type="term" value="P:siRNA processing"/>
    <property type="evidence" value="ECO:0007669"/>
    <property type="project" value="TreeGrafter"/>
</dbReference>
<keyword evidence="1" id="KW-0694">RNA-binding</keyword>
<comment type="function">
    <text evidence="1">Probably involved in the RNA silencing pathway and required for the generation of small interfering RNAs (siRNAs).</text>
</comment>
<dbReference type="GO" id="GO:0031380">
    <property type="term" value="C:nuclear RNA-directed RNA polymerase complex"/>
    <property type="evidence" value="ECO:0007669"/>
    <property type="project" value="TreeGrafter"/>
</dbReference>
<evidence type="ECO:0000256" key="1">
    <source>
        <dbReference type="RuleBase" id="RU363098"/>
    </source>
</evidence>
<gene>
    <name evidence="3" type="ORF">RJ639_047782</name>
</gene>
<name>A0AA88WGA4_9ASTE</name>
<dbReference type="InterPro" id="IPR057596">
    <property type="entry name" value="RDRP_core"/>
</dbReference>
<accession>A0AA88WGA4</accession>
<dbReference type="GO" id="GO:0003968">
    <property type="term" value="F:RNA-directed RNA polymerase activity"/>
    <property type="evidence" value="ECO:0007669"/>
    <property type="project" value="UniProtKB-KW"/>
</dbReference>
<evidence type="ECO:0000313" key="3">
    <source>
        <dbReference type="EMBL" id="KAK3021860.1"/>
    </source>
</evidence>